<evidence type="ECO:0000256" key="3">
    <source>
        <dbReference type="ARBA" id="ARBA00022475"/>
    </source>
</evidence>
<dbReference type="PATRIC" id="fig|1359164.3.peg.279"/>
<comment type="subcellular location">
    <subcellularLocation>
        <location evidence="1">Cell membrane</location>
        <topology evidence="1">Multi-pass membrane protein</topology>
    </subcellularLocation>
</comment>
<keyword evidence="6 8" id="KW-1133">Transmembrane helix</keyword>
<keyword evidence="4 8" id="KW-0812">Transmembrane</keyword>
<dbReference type="GO" id="GO:0015293">
    <property type="term" value="F:symporter activity"/>
    <property type="evidence" value="ECO:0007669"/>
    <property type="project" value="UniProtKB-KW"/>
</dbReference>
<dbReference type="PROSITE" id="PS00216">
    <property type="entry name" value="SUGAR_TRANSPORT_1"/>
    <property type="match status" value="1"/>
</dbReference>
<feature type="transmembrane region" description="Helical" evidence="8">
    <location>
        <begin position="41"/>
        <end position="63"/>
    </location>
</feature>
<protein>
    <submittedName>
        <fullName evidence="10">Sugar (And other) transporter family protein</fullName>
    </submittedName>
</protein>
<evidence type="ECO:0000256" key="8">
    <source>
        <dbReference type="SAM" id="Phobius"/>
    </source>
</evidence>
<evidence type="ECO:0000256" key="1">
    <source>
        <dbReference type="ARBA" id="ARBA00004651"/>
    </source>
</evidence>
<feature type="transmembrane region" description="Helical" evidence="8">
    <location>
        <begin position="69"/>
        <end position="93"/>
    </location>
</feature>
<dbReference type="InterPro" id="IPR005829">
    <property type="entry name" value="Sugar_transporter_CS"/>
</dbReference>
<feature type="domain" description="Major facilitator superfamily (MFS) profile" evidence="9">
    <location>
        <begin position="1"/>
        <end position="158"/>
    </location>
</feature>
<evidence type="ECO:0000256" key="5">
    <source>
        <dbReference type="ARBA" id="ARBA00022847"/>
    </source>
</evidence>
<sequence>MQTLGYTNQQSTIVSSIILIVMMIVFPISAYVSDKVGRRPVLIWGIILLILSVYPIFVALGSMNFTLAIISQVIFAGVISIYMGPIPTVLVEIFPTSIRFTGVALSYNLAAAIFGGTAPMLAMILMKVTGDNYAIAYYLIALALLSSIILKFYKETYKKNLVN</sequence>
<dbReference type="GO" id="GO:0005886">
    <property type="term" value="C:plasma membrane"/>
    <property type="evidence" value="ECO:0007669"/>
    <property type="project" value="UniProtKB-SubCell"/>
</dbReference>
<evidence type="ECO:0000256" key="7">
    <source>
        <dbReference type="ARBA" id="ARBA00023136"/>
    </source>
</evidence>
<proteinExistence type="predicted"/>
<dbReference type="SUPFAM" id="SSF103473">
    <property type="entry name" value="MFS general substrate transporter"/>
    <property type="match status" value="1"/>
</dbReference>
<dbReference type="InterPro" id="IPR036259">
    <property type="entry name" value="MFS_trans_sf"/>
</dbReference>
<keyword evidence="3" id="KW-1003">Cell membrane</keyword>
<keyword evidence="7 8" id="KW-0472">Membrane</keyword>
<dbReference type="PROSITE" id="PS50850">
    <property type="entry name" value="MFS"/>
    <property type="match status" value="1"/>
</dbReference>
<dbReference type="Gene3D" id="1.20.1250.20">
    <property type="entry name" value="MFS general substrate transporter like domains"/>
    <property type="match status" value="1"/>
</dbReference>
<evidence type="ECO:0000313" key="10">
    <source>
        <dbReference type="EMBL" id="KJV61277.1"/>
    </source>
</evidence>
<dbReference type="PANTHER" id="PTHR43528">
    <property type="entry name" value="ALPHA-KETOGLUTARATE PERMEASE"/>
    <property type="match status" value="1"/>
</dbReference>
<accession>A0A0F3N0R1</accession>
<evidence type="ECO:0000313" key="11">
    <source>
        <dbReference type="Proteomes" id="UP000033556"/>
    </source>
</evidence>
<keyword evidence="5" id="KW-0769">Symport</keyword>
<dbReference type="Proteomes" id="UP000033556">
    <property type="component" value="Unassembled WGS sequence"/>
</dbReference>
<dbReference type="InterPro" id="IPR005828">
    <property type="entry name" value="MFS_sugar_transport-like"/>
</dbReference>
<evidence type="ECO:0000256" key="4">
    <source>
        <dbReference type="ARBA" id="ARBA00022692"/>
    </source>
</evidence>
<dbReference type="PANTHER" id="PTHR43528:SF1">
    <property type="entry name" value="ALPHA-KETOGLUTARATE PERMEASE"/>
    <property type="match status" value="1"/>
</dbReference>
<name>A0A0F3N0R1_RICAM</name>
<feature type="transmembrane region" description="Helical" evidence="8">
    <location>
        <begin position="12"/>
        <end position="32"/>
    </location>
</feature>
<feature type="transmembrane region" description="Helical" evidence="8">
    <location>
        <begin position="105"/>
        <end position="128"/>
    </location>
</feature>
<reference evidence="10 11" key="1">
    <citation type="submission" date="2015-01" db="EMBL/GenBank/DDBJ databases">
        <title>Genome Sequencing of Rickettsiales.</title>
        <authorList>
            <person name="Daugherty S.C."/>
            <person name="Su Q."/>
            <person name="Abolude K."/>
            <person name="Beier-Sexton M."/>
            <person name="Carlyon J.A."/>
            <person name="Carter R."/>
            <person name="Day N.P."/>
            <person name="Dumler S.J."/>
            <person name="Dyachenko V."/>
            <person name="Godinez A."/>
            <person name="Kurtti T.J."/>
            <person name="Lichay M."/>
            <person name="Mullins K.E."/>
            <person name="Ott S."/>
            <person name="Pappas-Brown V."/>
            <person name="Paris D.H."/>
            <person name="Patel P."/>
            <person name="Richards A.L."/>
            <person name="Sadzewicz L."/>
            <person name="Sears K."/>
            <person name="Seidman D."/>
            <person name="Sengamalay N."/>
            <person name="Stenos J."/>
            <person name="Tallon L.J."/>
            <person name="Vincent G."/>
            <person name="Fraser C.M."/>
            <person name="Munderloh U."/>
            <person name="Dunning-Hotopp J.C."/>
        </authorList>
    </citation>
    <scope>NUCLEOTIDE SEQUENCE [LARGE SCALE GENOMIC DNA]</scope>
    <source>
        <strain evidence="10 11">Ac/Pa</strain>
    </source>
</reference>
<evidence type="ECO:0000256" key="6">
    <source>
        <dbReference type="ARBA" id="ARBA00022989"/>
    </source>
</evidence>
<evidence type="ECO:0000256" key="2">
    <source>
        <dbReference type="ARBA" id="ARBA00022448"/>
    </source>
</evidence>
<dbReference type="InterPro" id="IPR020846">
    <property type="entry name" value="MFS_dom"/>
</dbReference>
<gene>
    <name evidence="10" type="ORF">APHACPA_0280</name>
</gene>
<comment type="caution">
    <text evidence="10">The sequence shown here is derived from an EMBL/GenBank/DDBJ whole genome shotgun (WGS) entry which is preliminary data.</text>
</comment>
<dbReference type="EMBL" id="LANR01000001">
    <property type="protein sequence ID" value="KJV61277.1"/>
    <property type="molecule type" value="Genomic_DNA"/>
</dbReference>
<evidence type="ECO:0000259" key="9">
    <source>
        <dbReference type="PROSITE" id="PS50850"/>
    </source>
</evidence>
<keyword evidence="2" id="KW-0813">Transport</keyword>
<feature type="transmembrane region" description="Helical" evidence="8">
    <location>
        <begin position="134"/>
        <end position="153"/>
    </location>
</feature>
<dbReference type="InterPro" id="IPR051084">
    <property type="entry name" value="H+-coupled_symporters"/>
</dbReference>
<dbReference type="AlphaFoldDB" id="A0A0F3N0R1"/>
<dbReference type="Pfam" id="PF00083">
    <property type="entry name" value="Sugar_tr"/>
    <property type="match status" value="1"/>
</dbReference>
<keyword evidence="11" id="KW-1185">Reference proteome</keyword>
<organism evidence="10 11">
    <name type="scientific">Rickettsia amblyommatis str. Ac/Pa</name>
    <dbReference type="NCBI Taxonomy" id="1359164"/>
    <lineage>
        <taxon>Bacteria</taxon>
        <taxon>Pseudomonadati</taxon>
        <taxon>Pseudomonadota</taxon>
        <taxon>Alphaproteobacteria</taxon>
        <taxon>Rickettsiales</taxon>
        <taxon>Rickettsiaceae</taxon>
        <taxon>Rickettsieae</taxon>
        <taxon>Rickettsia</taxon>
        <taxon>spotted fever group</taxon>
    </lineage>
</organism>